<dbReference type="AlphaFoldDB" id="A0A3P9JLZ8"/>
<reference evidence="2" key="4">
    <citation type="submission" date="2025-09" db="UniProtKB">
        <authorList>
            <consortium name="Ensembl"/>
        </authorList>
    </citation>
    <scope>IDENTIFICATION</scope>
    <source>
        <strain evidence="2">HSOK</strain>
    </source>
</reference>
<evidence type="ECO:0000313" key="2">
    <source>
        <dbReference type="Ensembl" id="ENSORLP00015033375.1"/>
    </source>
</evidence>
<dbReference type="Gene3D" id="3.90.320.10">
    <property type="match status" value="1"/>
</dbReference>
<dbReference type="Proteomes" id="UP000265200">
    <property type="component" value="Chromosome 12"/>
</dbReference>
<evidence type="ECO:0000259" key="1">
    <source>
        <dbReference type="Pfam" id="PF09588"/>
    </source>
</evidence>
<protein>
    <recommendedName>
        <fullName evidence="1">YqaJ viral recombinase domain-containing protein</fullName>
    </recommendedName>
</protein>
<dbReference type="InterPro" id="IPR051703">
    <property type="entry name" value="NF-kappa-B_Signaling_Reg"/>
</dbReference>
<feature type="domain" description="YqaJ viral recombinase" evidence="1">
    <location>
        <begin position="127"/>
        <end position="275"/>
    </location>
</feature>
<reference key="1">
    <citation type="journal article" date="2007" name="Nature">
        <title>The medaka draft genome and insights into vertebrate genome evolution.</title>
        <authorList>
            <person name="Kasahara M."/>
            <person name="Naruse K."/>
            <person name="Sasaki S."/>
            <person name="Nakatani Y."/>
            <person name="Qu W."/>
            <person name="Ahsan B."/>
            <person name="Yamada T."/>
            <person name="Nagayasu Y."/>
            <person name="Doi K."/>
            <person name="Kasai Y."/>
            <person name="Jindo T."/>
            <person name="Kobayashi D."/>
            <person name="Shimada A."/>
            <person name="Toyoda A."/>
            <person name="Kuroki Y."/>
            <person name="Fujiyama A."/>
            <person name="Sasaki T."/>
            <person name="Shimizu A."/>
            <person name="Asakawa S."/>
            <person name="Shimizu N."/>
            <person name="Hashimoto S."/>
            <person name="Yang J."/>
            <person name="Lee Y."/>
            <person name="Matsushima K."/>
            <person name="Sugano S."/>
            <person name="Sakaizumi M."/>
            <person name="Narita T."/>
            <person name="Ohishi K."/>
            <person name="Haga S."/>
            <person name="Ohta F."/>
            <person name="Nomoto H."/>
            <person name="Nogata K."/>
            <person name="Morishita T."/>
            <person name="Endo T."/>
            <person name="Shin-I T."/>
            <person name="Takeda H."/>
            <person name="Morishita S."/>
            <person name="Kohara Y."/>
        </authorList>
    </citation>
    <scope>NUCLEOTIDE SEQUENCE [LARGE SCALE GENOMIC DNA]</scope>
    <source>
        <strain>Hd-rR</strain>
    </source>
</reference>
<accession>A0A3P9JLZ8</accession>
<reference evidence="2 3" key="2">
    <citation type="submission" date="2017-04" db="EMBL/GenBank/DDBJ databases">
        <title>CpG methylation of centromeres and impact of large insertions on vertebrate speciation.</title>
        <authorList>
            <person name="Ichikawa K."/>
            <person name="Yoshimura J."/>
            <person name="Morishita S."/>
        </authorList>
    </citation>
    <scope>NUCLEOTIDE SEQUENCE</scope>
    <source>
        <strain evidence="2 3">HSOK</strain>
    </source>
</reference>
<dbReference type="InterPro" id="IPR011335">
    <property type="entry name" value="Restrct_endonuc-II-like"/>
</dbReference>
<dbReference type="PANTHER" id="PTHR46609">
    <property type="entry name" value="EXONUCLEASE, PHAGE-TYPE/RECB, C-TERMINAL DOMAIN-CONTAINING PROTEIN"/>
    <property type="match status" value="1"/>
</dbReference>
<dbReference type="Ensembl" id="ENSORLT00015026215.1">
    <property type="protein sequence ID" value="ENSORLP00015033375.1"/>
    <property type="gene ID" value="ENSORLG00015018740.1"/>
</dbReference>
<dbReference type="GO" id="GO:0006281">
    <property type="term" value="P:DNA repair"/>
    <property type="evidence" value="ECO:0007669"/>
    <property type="project" value="UniProtKB-ARBA"/>
</dbReference>
<dbReference type="CDD" id="cd22343">
    <property type="entry name" value="PDDEXK_lambda_exonuclease-like"/>
    <property type="match status" value="1"/>
</dbReference>
<dbReference type="InterPro" id="IPR019080">
    <property type="entry name" value="YqaJ_viral_recombinase"/>
</dbReference>
<reference evidence="2" key="3">
    <citation type="submission" date="2025-08" db="UniProtKB">
        <authorList>
            <consortium name="Ensembl"/>
        </authorList>
    </citation>
    <scope>IDENTIFICATION</scope>
    <source>
        <strain evidence="2">HSOK</strain>
    </source>
</reference>
<evidence type="ECO:0000313" key="3">
    <source>
        <dbReference type="Proteomes" id="UP000265200"/>
    </source>
</evidence>
<dbReference type="PANTHER" id="PTHR46609:SF8">
    <property type="entry name" value="YQAJ VIRAL RECOMBINASE DOMAIN-CONTAINING PROTEIN"/>
    <property type="match status" value="1"/>
</dbReference>
<sequence>IMLLLFLQCLKKPRGPPKGELPPVPAPASRHPSMLLAECPADTGPVLRRPGRLNTAARGADAAPRSLPAVLAAHTVHSEIGPPKEHTLCAEQKCTLCNTTFHNYVKCGEQERLRLLIETKGQNSKLWLDQRKIRITSSEASEVPKKVDPTNWVERKLNTNFSGNEVTRYGQQAEPLARQCFEETTGLTVETTGLFVHDQENWLGASLDGIIDTDTILEIKCPTSKKLEAHGGSLLKMIESNKYDVRMVDGKYTLRETASGSGYYYQVQVAMHCAKKRNCKFMVWAPNEHVILDVPYNKEWTMSKICHLKSVYFQYLLPAVATRIEHGVMKICGLK</sequence>
<name>A0A3P9JLZ8_ORYLA</name>
<dbReference type="InterPro" id="IPR011604">
    <property type="entry name" value="PDDEXK-like_dom_sf"/>
</dbReference>
<dbReference type="Pfam" id="PF09588">
    <property type="entry name" value="YqaJ"/>
    <property type="match status" value="1"/>
</dbReference>
<dbReference type="SUPFAM" id="SSF52980">
    <property type="entry name" value="Restriction endonuclease-like"/>
    <property type="match status" value="1"/>
</dbReference>
<organism evidence="2 3">
    <name type="scientific">Oryzias latipes</name>
    <name type="common">Japanese rice fish</name>
    <name type="synonym">Japanese killifish</name>
    <dbReference type="NCBI Taxonomy" id="8090"/>
    <lineage>
        <taxon>Eukaryota</taxon>
        <taxon>Metazoa</taxon>
        <taxon>Chordata</taxon>
        <taxon>Craniata</taxon>
        <taxon>Vertebrata</taxon>
        <taxon>Euteleostomi</taxon>
        <taxon>Actinopterygii</taxon>
        <taxon>Neopterygii</taxon>
        <taxon>Teleostei</taxon>
        <taxon>Neoteleostei</taxon>
        <taxon>Acanthomorphata</taxon>
        <taxon>Ovalentaria</taxon>
        <taxon>Atherinomorphae</taxon>
        <taxon>Beloniformes</taxon>
        <taxon>Adrianichthyidae</taxon>
        <taxon>Oryziinae</taxon>
        <taxon>Oryzias</taxon>
    </lineage>
</organism>
<proteinExistence type="predicted"/>